<dbReference type="EMBL" id="CP018632">
    <property type="protein sequence ID" value="ASJ76640.1"/>
    <property type="molecule type" value="Genomic_DNA"/>
</dbReference>
<dbReference type="AlphaFoldDB" id="A0A2Z2P576"/>
<dbReference type="KEGG" id="gai:IMCC3135_32980"/>
<sequence length="219" mass="25067">MFQFIKTGRPQRECTVTARNVRPVGLLGTAIGVLLGLGCANVHAEAVYKYEERGLVVYQDRAPDSKQDNGHSILNNQGVVLQQVLSRNDRREARKVERQLELSRIRDRALLATFTTEEDLVRTRDDRVGMIDGLISRLDDRIRILSERLAVVGKRIQMQEQANDKGKAQDSLYTEQRSIQRNIENAWSLIDSKAAERSEVADKFDDDLIRYRELKAERS</sequence>
<organism evidence="1 2">
    <name type="scientific">Granulosicoccus antarcticus IMCC3135</name>
    <dbReference type="NCBI Taxonomy" id="1192854"/>
    <lineage>
        <taxon>Bacteria</taxon>
        <taxon>Pseudomonadati</taxon>
        <taxon>Pseudomonadota</taxon>
        <taxon>Gammaproteobacteria</taxon>
        <taxon>Chromatiales</taxon>
        <taxon>Granulosicoccaceae</taxon>
        <taxon>Granulosicoccus</taxon>
    </lineage>
</organism>
<dbReference type="OrthoDB" id="7064973at2"/>
<evidence type="ECO:0008006" key="3">
    <source>
        <dbReference type="Google" id="ProtNLM"/>
    </source>
</evidence>
<dbReference type="RefSeq" id="WP_088921391.1">
    <property type="nucleotide sequence ID" value="NZ_CP018632.1"/>
</dbReference>
<reference evidence="1 2" key="1">
    <citation type="submission" date="2016-12" db="EMBL/GenBank/DDBJ databases">
        <authorList>
            <person name="Song W.-J."/>
            <person name="Kurnit D.M."/>
        </authorList>
    </citation>
    <scope>NUCLEOTIDE SEQUENCE [LARGE SCALE GENOMIC DNA]</scope>
    <source>
        <strain evidence="1 2">IMCC3135</strain>
    </source>
</reference>
<protein>
    <recommendedName>
        <fullName evidence="3">DUF4124 domain-containing protein</fullName>
    </recommendedName>
</protein>
<gene>
    <name evidence="1" type="ORF">IMCC3135_32980</name>
</gene>
<evidence type="ECO:0000313" key="2">
    <source>
        <dbReference type="Proteomes" id="UP000250079"/>
    </source>
</evidence>
<accession>A0A2Z2P576</accession>
<evidence type="ECO:0000313" key="1">
    <source>
        <dbReference type="EMBL" id="ASJ76640.1"/>
    </source>
</evidence>
<name>A0A2Z2P576_9GAMM</name>
<keyword evidence="2" id="KW-1185">Reference proteome</keyword>
<proteinExistence type="predicted"/>
<dbReference type="Proteomes" id="UP000250079">
    <property type="component" value="Chromosome"/>
</dbReference>